<accession>A0A9W8TFW9</accession>
<dbReference type="AlphaFoldDB" id="A0A9W8TFW9"/>
<evidence type="ECO:0000256" key="1">
    <source>
        <dbReference type="ARBA" id="ARBA00022737"/>
    </source>
</evidence>
<sequence length="154" mass="16346">MSTPLPRIVLLAAGADVNAPPADTGGVTSLQAAALSGYVRIATMLLDAGADTNGNGALEHGRTALEAAAEHGRIDMVQLLLNAGADLYGNGHIQYRKTDQLALINGHNAVRRLIEERIYRRKIVESVVPLWLGGVMVEALLCLECTLYSIDKSA</sequence>
<dbReference type="PANTHER" id="PTHR24189">
    <property type="entry name" value="MYOTROPHIN"/>
    <property type="match status" value="1"/>
</dbReference>
<protein>
    <submittedName>
        <fullName evidence="4">Uncharacterized protein</fullName>
    </submittedName>
</protein>
<keyword evidence="5" id="KW-1185">Reference proteome</keyword>
<dbReference type="InterPro" id="IPR002110">
    <property type="entry name" value="Ankyrin_rpt"/>
</dbReference>
<dbReference type="SUPFAM" id="SSF48403">
    <property type="entry name" value="Ankyrin repeat"/>
    <property type="match status" value="1"/>
</dbReference>
<dbReference type="Pfam" id="PF12796">
    <property type="entry name" value="Ank_2"/>
    <property type="match status" value="1"/>
</dbReference>
<name>A0A9W8TFW9_9PEZI</name>
<proteinExistence type="predicted"/>
<dbReference type="InterPro" id="IPR036770">
    <property type="entry name" value="Ankyrin_rpt-contain_sf"/>
</dbReference>
<dbReference type="EMBL" id="JANPWZ010003740">
    <property type="protein sequence ID" value="KAJ3551443.1"/>
    <property type="molecule type" value="Genomic_DNA"/>
</dbReference>
<dbReference type="PANTHER" id="PTHR24189:SF50">
    <property type="entry name" value="ANKYRIN REPEAT AND SOCS BOX PROTEIN 2"/>
    <property type="match status" value="1"/>
</dbReference>
<evidence type="ECO:0000313" key="4">
    <source>
        <dbReference type="EMBL" id="KAJ3551443.1"/>
    </source>
</evidence>
<feature type="repeat" description="ANK" evidence="3">
    <location>
        <begin position="25"/>
        <end position="57"/>
    </location>
</feature>
<comment type="caution">
    <text evidence="4">The sequence shown here is derived from an EMBL/GenBank/DDBJ whole genome shotgun (WGS) entry which is preliminary data.</text>
</comment>
<dbReference type="VEuPathDB" id="FungiDB:F4678DRAFT_466514"/>
<organism evidence="4 5">
    <name type="scientific">Xylaria arbuscula</name>
    <dbReference type="NCBI Taxonomy" id="114810"/>
    <lineage>
        <taxon>Eukaryota</taxon>
        <taxon>Fungi</taxon>
        <taxon>Dikarya</taxon>
        <taxon>Ascomycota</taxon>
        <taxon>Pezizomycotina</taxon>
        <taxon>Sordariomycetes</taxon>
        <taxon>Xylariomycetidae</taxon>
        <taxon>Xylariales</taxon>
        <taxon>Xylariaceae</taxon>
        <taxon>Xylaria</taxon>
    </lineage>
</organism>
<dbReference type="SMART" id="SM00248">
    <property type="entry name" value="ANK"/>
    <property type="match status" value="2"/>
</dbReference>
<evidence type="ECO:0000256" key="3">
    <source>
        <dbReference type="PROSITE-ProRule" id="PRU00023"/>
    </source>
</evidence>
<evidence type="ECO:0000256" key="2">
    <source>
        <dbReference type="ARBA" id="ARBA00023043"/>
    </source>
</evidence>
<keyword evidence="2 3" id="KW-0040">ANK repeat</keyword>
<feature type="repeat" description="ANK" evidence="3">
    <location>
        <begin position="60"/>
        <end position="92"/>
    </location>
</feature>
<dbReference type="Proteomes" id="UP001148614">
    <property type="component" value="Unassembled WGS sequence"/>
</dbReference>
<gene>
    <name evidence="4" type="ORF">NPX13_g11361</name>
</gene>
<keyword evidence="1" id="KW-0677">Repeat</keyword>
<evidence type="ECO:0000313" key="5">
    <source>
        <dbReference type="Proteomes" id="UP001148614"/>
    </source>
</evidence>
<dbReference type="PROSITE" id="PS50297">
    <property type="entry name" value="ANK_REP_REGION"/>
    <property type="match status" value="2"/>
</dbReference>
<dbReference type="Gene3D" id="1.25.40.20">
    <property type="entry name" value="Ankyrin repeat-containing domain"/>
    <property type="match status" value="1"/>
</dbReference>
<dbReference type="InterPro" id="IPR050745">
    <property type="entry name" value="Multifunctional_regulatory"/>
</dbReference>
<reference evidence="4" key="1">
    <citation type="submission" date="2022-07" db="EMBL/GenBank/DDBJ databases">
        <title>Genome Sequence of Xylaria arbuscula.</title>
        <authorList>
            <person name="Buettner E."/>
        </authorList>
    </citation>
    <scope>NUCLEOTIDE SEQUENCE</scope>
    <source>
        <strain evidence="4">VT107</strain>
    </source>
</reference>
<dbReference type="PROSITE" id="PS50088">
    <property type="entry name" value="ANK_REPEAT"/>
    <property type="match status" value="2"/>
</dbReference>